<keyword evidence="2" id="KW-1185">Reference proteome</keyword>
<evidence type="ECO:0008006" key="3">
    <source>
        <dbReference type="Google" id="ProtNLM"/>
    </source>
</evidence>
<dbReference type="Proteomes" id="UP000184048">
    <property type="component" value="Unassembled WGS sequence"/>
</dbReference>
<reference evidence="1 2" key="1">
    <citation type="submission" date="2016-11" db="EMBL/GenBank/DDBJ databases">
        <authorList>
            <person name="Jaros S."/>
            <person name="Januszkiewicz K."/>
            <person name="Wedrychowicz H."/>
        </authorList>
    </citation>
    <scope>NUCLEOTIDE SEQUENCE [LARGE SCALE GENOMIC DNA]</scope>
    <source>
        <strain evidence="1 2">DSM 18119</strain>
    </source>
</reference>
<evidence type="ECO:0000313" key="2">
    <source>
        <dbReference type="Proteomes" id="UP000184048"/>
    </source>
</evidence>
<dbReference type="STRING" id="1121884.SAMN02745131_03832"/>
<gene>
    <name evidence="1" type="ORF">SAMN02745131_03832</name>
</gene>
<accession>A0A1M5FI83</accession>
<name>A0A1M5FI83_9BACT</name>
<evidence type="ECO:0000313" key="1">
    <source>
        <dbReference type="EMBL" id="SHF91129.1"/>
    </source>
</evidence>
<protein>
    <recommendedName>
        <fullName evidence="3">Outer membrane protein beta-barrel domain-containing protein</fullName>
    </recommendedName>
</protein>
<sequence>MAFLYLSLTSINMKKIALLAFSILFTIIKGNCQLTKGNWLLGGNASFTSTKYNRGPISDQDLIEVRVNPNIGYFFIDKFSGGLKTSILFRHAVIDSDTENSSVLKVGPFIRYYILSVNNSVNIMAEGSYQFITGNGSLKGNTLSFFTGPVIFLNNIIGLEFLAGYSSEKYPKAEGVNNSIQINIGLQIHLEKDN</sequence>
<proteinExistence type="predicted"/>
<dbReference type="AlphaFoldDB" id="A0A1M5FI83"/>
<organism evidence="1 2">
    <name type="scientific">Flavisolibacter ginsengisoli DSM 18119</name>
    <dbReference type="NCBI Taxonomy" id="1121884"/>
    <lineage>
        <taxon>Bacteria</taxon>
        <taxon>Pseudomonadati</taxon>
        <taxon>Bacteroidota</taxon>
        <taxon>Chitinophagia</taxon>
        <taxon>Chitinophagales</taxon>
        <taxon>Chitinophagaceae</taxon>
        <taxon>Flavisolibacter</taxon>
    </lineage>
</organism>
<dbReference type="EMBL" id="FQUU01000023">
    <property type="protein sequence ID" value="SHF91129.1"/>
    <property type="molecule type" value="Genomic_DNA"/>
</dbReference>